<organism evidence="2 3">
    <name type="scientific">Mycena sanguinolenta</name>
    <dbReference type="NCBI Taxonomy" id="230812"/>
    <lineage>
        <taxon>Eukaryota</taxon>
        <taxon>Fungi</taxon>
        <taxon>Dikarya</taxon>
        <taxon>Basidiomycota</taxon>
        <taxon>Agaricomycotina</taxon>
        <taxon>Agaricomycetes</taxon>
        <taxon>Agaricomycetidae</taxon>
        <taxon>Agaricales</taxon>
        <taxon>Marasmiineae</taxon>
        <taxon>Mycenaceae</taxon>
        <taxon>Mycena</taxon>
    </lineage>
</organism>
<dbReference type="Proteomes" id="UP000623467">
    <property type="component" value="Unassembled WGS sequence"/>
</dbReference>
<dbReference type="OrthoDB" id="2983170at2759"/>
<feature type="region of interest" description="Disordered" evidence="1">
    <location>
        <begin position="131"/>
        <end position="158"/>
    </location>
</feature>
<reference evidence="2" key="1">
    <citation type="submission" date="2020-05" db="EMBL/GenBank/DDBJ databases">
        <title>Mycena genomes resolve the evolution of fungal bioluminescence.</title>
        <authorList>
            <person name="Tsai I.J."/>
        </authorList>
    </citation>
    <scope>NUCLEOTIDE SEQUENCE</scope>
    <source>
        <strain evidence="2">160909Yilan</strain>
    </source>
</reference>
<sequence>MSTLSTLCDVAVSAVFDRNAAGSSVSLDWVLNSGIRTHNSRVSGLLTLPTNLGVLSVSVNGVLVAPSLPSDLVLGLDWFSFVCETTSDTIVHLASGPLELSPCTTGIDPAPFPSVPSSSSAATMFRGDISANPSSSSPVSGGGPGVVLTPSPSPRTRGAGAVAASTLAALRTPPYARCLEF</sequence>
<protein>
    <submittedName>
        <fullName evidence="2">Uncharacterized protein</fullName>
    </submittedName>
</protein>
<dbReference type="EMBL" id="JACAZH010000008">
    <property type="protein sequence ID" value="KAF7361356.1"/>
    <property type="molecule type" value="Genomic_DNA"/>
</dbReference>
<keyword evidence="3" id="KW-1185">Reference proteome</keyword>
<gene>
    <name evidence="2" type="ORF">MSAN_01168300</name>
</gene>
<dbReference type="AlphaFoldDB" id="A0A8H6YN89"/>
<evidence type="ECO:0000256" key="1">
    <source>
        <dbReference type="SAM" id="MobiDB-lite"/>
    </source>
</evidence>
<accession>A0A8H6YN89</accession>
<name>A0A8H6YN89_9AGAR</name>
<proteinExistence type="predicted"/>
<evidence type="ECO:0000313" key="3">
    <source>
        <dbReference type="Proteomes" id="UP000623467"/>
    </source>
</evidence>
<comment type="caution">
    <text evidence="2">The sequence shown here is derived from an EMBL/GenBank/DDBJ whole genome shotgun (WGS) entry which is preliminary data.</text>
</comment>
<evidence type="ECO:0000313" key="2">
    <source>
        <dbReference type="EMBL" id="KAF7361356.1"/>
    </source>
</evidence>